<protein>
    <submittedName>
        <fullName evidence="1">Uncharacterized protein</fullName>
    </submittedName>
</protein>
<accession>A0ABX6IPJ8</accession>
<keyword evidence="2" id="KW-1185">Reference proteome</keyword>
<dbReference type="EMBL" id="CP035278">
    <property type="protein sequence ID" value="QHP82980.1"/>
    <property type="molecule type" value="Genomic_DNA"/>
</dbReference>
<sequence>MPTPSFWISNTYRRVYLYPPHTHKKKEGASPLLFYDL</sequence>
<name>A0ABX6IPJ8_9CHLA</name>
<dbReference type="Proteomes" id="UP000512184">
    <property type="component" value="Chromosome"/>
</dbReference>
<evidence type="ECO:0000313" key="1">
    <source>
        <dbReference type="EMBL" id="QHP82980.1"/>
    </source>
</evidence>
<reference evidence="1" key="1">
    <citation type="submission" date="2019-01" db="EMBL/GenBank/DDBJ databases">
        <title>Whole genome sequencing and annotation enables comparative genome analysis that reveals unique features of the Chlamydia suis R19 Genome.</title>
        <authorList>
            <person name="Dimond Z.E."/>
        </authorList>
    </citation>
    <scope>NUCLEOTIDE SEQUENCE [LARGE SCALE GENOMIC DNA]</scope>
    <source>
        <strain evidence="1">R19</strain>
    </source>
</reference>
<organism evidence="1 2">
    <name type="scientific">Chlamydia suis</name>
    <dbReference type="NCBI Taxonomy" id="83559"/>
    <lineage>
        <taxon>Bacteria</taxon>
        <taxon>Pseudomonadati</taxon>
        <taxon>Chlamydiota</taxon>
        <taxon>Chlamydiia</taxon>
        <taxon>Chlamydiales</taxon>
        <taxon>Chlamydiaceae</taxon>
        <taxon>Chlamydia/Chlamydophila group</taxon>
        <taxon>Chlamydia</taxon>
    </lineage>
</organism>
<proteinExistence type="predicted"/>
<gene>
    <name evidence="1" type="primary">hypothetical protein</name>
    <name evidence="1" type="ORF">Chls_105</name>
</gene>
<evidence type="ECO:0000313" key="2">
    <source>
        <dbReference type="Proteomes" id="UP000512184"/>
    </source>
</evidence>